<dbReference type="GO" id="GO:0003700">
    <property type="term" value="F:DNA-binding transcription factor activity"/>
    <property type="evidence" value="ECO:0007669"/>
    <property type="project" value="InterPro"/>
</dbReference>
<dbReference type="Gene3D" id="3.30.160.60">
    <property type="entry name" value="Classic Zinc Finger"/>
    <property type="match status" value="4"/>
</dbReference>
<feature type="domain" description="C2H2-type" evidence="10">
    <location>
        <begin position="217"/>
        <end position="245"/>
    </location>
</feature>
<evidence type="ECO:0000256" key="7">
    <source>
        <dbReference type="PROSITE-ProRule" id="PRU00042"/>
    </source>
</evidence>
<evidence type="ECO:0000256" key="1">
    <source>
        <dbReference type="ARBA" id="ARBA00004123"/>
    </source>
</evidence>
<organism evidence="12 13">
    <name type="scientific">Aedes aegypti</name>
    <name type="common">Yellowfever mosquito</name>
    <name type="synonym">Culex aegypti</name>
    <dbReference type="NCBI Taxonomy" id="7159"/>
    <lineage>
        <taxon>Eukaryota</taxon>
        <taxon>Metazoa</taxon>
        <taxon>Ecdysozoa</taxon>
        <taxon>Arthropoda</taxon>
        <taxon>Hexapoda</taxon>
        <taxon>Insecta</taxon>
        <taxon>Pterygota</taxon>
        <taxon>Neoptera</taxon>
        <taxon>Endopterygota</taxon>
        <taxon>Diptera</taxon>
        <taxon>Nematocera</taxon>
        <taxon>Culicoidea</taxon>
        <taxon>Culicidae</taxon>
        <taxon>Culicinae</taxon>
        <taxon>Aedini</taxon>
        <taxon>Aedes</taxon>
        <taxon>Stegomyia</taxon>
    </lineage>
</organism>
<feature type="domain" description="C2H2-type" evidence="10">
    <location>
        <begin position="446"/>
        <end position="471"/>
    </location>
</feature>
<protein>
    <submittedName>
        <fullName evidence="12">AAEL013551-PA</fullName>
    </submittedName>
</protein>
<dbReference type="PANTHER" id="PTHR23225">
    <property type="entry name" value="ZINC FINGER PROTEIN"/>
    <property type="match status" value="1"/>
</dbReference>
<evidence type="ECO:0000256" key="4">
    <source>
        <dbReference type="ARBA" id="ARBA00022771"/>
    </source>
</evidence>
<dbReference type="Pfam" id="PF12874">
    <property type="entry name" value="zf-met"/>
    <property type="match status" value="1"/>
</dbReference>
<feature type="region of interest" description="Disordered" evidence="9">
    <location>
        <begin position="129"/>
        <end position="199"/>
    </location>
</feature>
<name>Q16IS9_AEDAE</name>
<evidence type="ECO:0000259" key="10">
    <source>
        <dbReference type="PROSITE" id="PS50157"/>
    </source>
</evidence>
<evidence type="ECO:0000256" key="5">
    <source>
        <dbReference type="ARBA" id="ARBA00022833"/>
    </source>
</evidence>
<dbReference type="SMART" id="SM00355">
    <property type="entry name" value="ZnF_C2H2"/>
    <property type="match status" value="9"/>
</dbReference>
<keyword evidence="3" id="KW-0677">Repeat</keyword>
<dbReference type="PROSITE" id="PS00028">
    <property type="entry name" value="ZINC_FINGER_C2H2_1"/>
    <property type="match status" value="7"/>
</dbReference>
<sequence>MATARFAPRAAGFAYFHRIDEYSILRVGDSYGELIRLTKELCRLCMEPCSMDVRTCRSIQDPELHCKLTSVFLFELPIENSLPNVVCSDCVHKVSDWYSYHETVQLNQHQLKEAAIRKEEPKSEITLESVKLEIHDDNYQDEQDPVASEEVDEEIKQEDDYNVDSDSSESSEEPAPKRTKRKYTKRSALDVEKKKPDEARIQRTKEENIKIREFFKLTCEVCSETFDELYRLQQHTQKKHNVRASIKCCNRVMYKKCRIIEHIDAHVNPNQFHCELCNKSYKTKYYLDLHNVKSHSSSEEKPFKCEKCHRSFPKAFLLRAHLQTHVQAECTICHKLLASAFTLRCHMEIMHGERASLVCETCGQEFRTKLGLERHILRHQGVVTIERVQCHICSKWVSGRQNLKTHVNIMHSEKNKPVTCNICKHTYPNVRAMASHKRRVHVEEKFECEFCGKKFKRKIYLKEHRASHTGQILYSCDVCGMTTNSNGNLYSHKKSKHPEQWMEAKKKAIELAYG</sequence>
<dbReference type="SUPFAM" id="SSF57667">
    <property type="entry name" value="beta-beta-alpha zinc fingers"/>
    <property type="match status" value="4"/>
</dbReference>
<feature type="domain" description="C2H2-type" evidence="10">
    <location>
        <begin position="388"/>
        <end position="416"/>
    </location>
</feature>
<feature type="binding site" evidence="8">
    <location>
        <position position="90"/>
    </location>
    <ligand>
        <name>Zn(2+)</name>
        <dbReference type="ChEBI" id="CHEBI:29105"/>
    </ligand>
</feature>
<dbReference type="PROSITE" id="PS51915">
    <property type="entry name" value="ZAD"/>
    <property type="match status" value="1"/>
</dbReference>
<reference evidence="12" key="2">
    <citation type="journal article" date="2007" name="Science">
        <title>Genome sequence of Aedes aegypti, a major arbovirus vector.</title>
        <authorList>
            <person name="Nene V."/>
            <person name="Wortman J.R."/>
            <person name="Lawson D."/>
            <person name="Haas B."/>
            <person name="Kodira C."/>
            <person name="Tu Z.J."/>
            <person name="Loftus B."/>
            <person name="Xi Z."/>
            <person name="Megy K."/>
            <person name="Grabherr M."/>
            <person name="Ren Q."/>
            <person name="Zdobnov E.M."/>
            <person name="Lobo N.F."/>
            <person name="Campbell K.S."/>
            <person name="Brown S.E."/>
            <person name="Bonaldo M.F."/>
            <person name="Zhu J."/>
            <person name="Sinkins S.P."/>
            <person name="Hogenkamp D.G."/>
            <person name="Amedeo P."/>
            <person name="Arensburger P."/>
            <person name="Atkinson P.W."/>
            <person name="Bidwell S."/>
            <person name="Biedler J."/>
            <person name="Birney E."/>
            <person name="Bruggner R.V."/>
            <person name="Costas J."/>
            <person name="Coy M.R."/>
            <person name="Crabtree J."/>
            <person name="Crawford M."/>
            <person name="Debruyn B."/>
            <person name="Decaprio D."/>
            <person name="Eiglmeier K."/>
            <person name="Eisenstadt E."/>
            <person name="El-Dorry H."/>
            <person name="Gelbart W.M."/>
            <person name="Gomes S.L."/>
            <person name="Hammond M."/>
            <person name="Hannick L.I."/>
            <person name="Hogan J.R."/>
            <person name="Holmes M.H."/>
            <person name="Jaffe D."/>
            <person name="Johnston J.S."/>
            <person name="Kennedy R.C."/>
            <person name="Koo H."/>
            <person name="Kravitz S."/>
            <person name="Kriventseva E.V."/>
            <person name="Kulp D."/>
            <person name="Labutti K."/>
            <person name="Lee E."/>
            <person name="Li S."/>
            <person name="Lovin D.D."/>
            <person name="Mao C."/>
            <person name="Mauceli E."/>
            <person name="Menck C.F."/>
            <person name="Miller J.R."/>
            <person name="Montgomery P."/>
            <person name="Mori A."/>
            <person name="Nascimento A.L."/>
            <person name="Naveira H.F."/>
            <person name="Nusbaum C."/>
            <person name="O'leary S."/>
            <person name="Orvis J."/>
            <person name="Pertea M."/>
            <person name="Quesneville H."/>
            <person name="Reidenbach K.R."/>
            <person name="Rogers Y.H."/>
            <person name="Roth C.W."/>
            <person name="Schneider J.R."/>
            <person name="Schatz M."/>
            <person name="Shumway M."/>
            <person name="Stanke M."/>
            <person name="Stinson E.O."/>
            <person name="Tubio J.M."/>
            <person name="Vanzee J.P."/>
            <person name="Verjovski-Almeida S."/>
            <person name="Werner D."/>
            <person name="White O."/>
            <person name="Wyder S."/>
            <person name="Zeng Q."/>
            <person name="Zhao Q."/>
            <person name="Zhao Y."/>
            <person name="Hill C.A."/>
            <person name="Raikhel A.S."/>
            <person name="Soares M.B."/>
            <person name="Knudson D.L."/>
            <person name="Lee N.H."/>
            <person name="Galagan J."/>
            <person name="Salzberg S.L."/>
            <person name="Paulsen I.T."/>
            <person name="Dimopoulos G."/>
            <person name="Collins F.H."/>
            <person name="Birren B."/>
            <person name="Fraser-Liggett C.M."/>
            <person name="Severson D.W."/>
        </authorList>
    </citation>
    <scope>NUCLEOTIDE SEQUENCE [LARGE SCALE GENOMIC DNA]</scope>
    <source>
        <strain evidence="12">Liverpool</strain>
    </source>
</reference>
<dbReference type="FunFam" id="3.30.160.60:FF:000145">
    <property type="entry name" value="Zinc finger protein 574"/>
    <property type="match status" value="1"/>
</dbReference>
<evidence type="ECO:0000256" key="9">
    <source>
        <dbReference type="SAM" id="MobiDB-lite"/>
    </source>
</evidence>
<dbReference type="GO" id="GO:0008270">
    <property type="term" value="F:zinc ion binding"/>
    <property type="evidence" value="ECO:0007669"/>
    <property type="project" value="UniProtKB-UniRule"/>
</dbReference>
<dbReference type="GO" id="GO:0005634">
    <property type="term" value="C:nucleus"/>
    <property type="evidence" value="ECO:0007669"/>
    <property type="project" value="UniProtKB-SubCell"/>
</dbReference>
<feature type="binding site" evidence="8">
    <location>
        <position position="42"/>
    </location>
    <ligand>
        <name>Zn(2+)</name>
        <dbReference type="ChEBI" id="CHEBI:29105"/>
    </ligand>
</feature>
<feature type="binding site" evidence="8">
    <location>
        <position position="87"/>
    </location>
    <ligand>
        <name>Zn(2+)</name>
        <dbReference type="ChEBI" id="CHEBI:29105"/>
    </ligand>
</feature>
<dbReference type="Pfam" id="PF07776">
    <property type="entry name" value="zf-AD"/>
    <property type="match status" value="1"/>
</dbReference>
<dbReference type="VEuPathDB" id="VectorBase:AAEL013796"/>
<keyword evidence="2 8" id="KW-0479">Metal-binding</keyword>
<evidence type="ECO:0000259" key="11">
    <source>
        <dbReference type="PROSITE" id="PS51915"/>
    </source>
</evidence>
<feature type="compositionally biased region" description="Basic and acidic residues" evidence="9">
    <location>
        <begin position="187"/>
        <end position="199"/>
    </location>
</feature>
<keyword evidence="5 8" id="KW-0862">Zinc</keyword>
<dbReference type="eggNOG" id="KOG1721">
    <property type="taxonomic scope" value="Eukaryota"/>
</dbReference>
<evidence type="ECO:0000313" key="12">
    <source>
        <dbReference type="EMBL" id="EAT34184.1"/>
    </source>
</evidence>
<feature type="domain" description="C2H2-type" evidence="10">
    <location>
        <begin position="303"/>
        <end position="325"/>
    </location>
</feature>
<feature type="domain" description="C2H2-type" evidence="10">
    <location>
        <begin position="474"/>
        <end position="502"/>
    </location>
</feature>
<reference evidence="12" key="1">
    <citation type="submission" date="2005-10" db="EMBL/GenBank/DDBJ databases">
        <authorList>
            <person name="Loftus B.J."/>
            <person name="Nene V.M."/>
            <person name="Hannick L.I."/>
            <person name="Bidwell S."/>
            <person name="Haas B."/>
            <person name="Amedeo P."/>
            <person name="Orvis J."/>
            <person name="Wortman J.R."/>
            <person name="White O.R."/>
            <person name="Salzberg S."/>
            <person name="Shumway M."/>
            <person name="Koo H."/>
            <person name="Zhao Y."/>
            <person name="Holmes M."/>
            <person name="Miller J."/>
            <person name="Schatz M."/>
            <person name="Pop M."/>
            <person name="Pai G."/>
            <person name="Utterback T."/>
            <person name="Rogers Y.-H."/>
            <person name="Kravitz S."/>
            <person name="Fraser C.M."/>
        </authorList>
    </citation>
    <scope>NUCLEOTIDE SEQUENCE</scope>
    <source>
        <strain evidence="12">Liverpool</strain>
    </source>
</reference>
<gene>
    <name evidence="12" type="ORF">AaeL_AAEL013551</name>
</gene>
<dbReference type="InterPro" id="IPR039970">
    <property type="entry name" value="TF_Grauzone"/>
</dbReference>
<dbReference type="SUPFAM" id="SSF57716">
    <property type="entry name" value="Glucocorticoid receptor-like (DNA-binding domain)"/>
    <property type="match status" value="1"/>
</dbReference>
<feature type="domain" description="C2H2-type" evidence="10">
    <location>
        <begin position="357"/>
        <end position="384"/>
    </location>
</feature>
<feature type="binding site" evidence="8">
    <location>
        <position position="45"/>
    </location>
    <ligand>
        <name>Zn(2+)</name>
        <dbReference type="ChEBI" id="CHEBI:29105"/>
    </ligand>
</feature>
<evidence type="ECO:0000313" key="13">
    <source>
        <dbReference type="Proteomes" id="UP000682892"/>
    </source>
</evidence>
<evidence type="ECO:0000256" key="6">
    <source>
        <dbReference type="ARBA" id="ARBA00023242"/>
    </source>
</evidence>
<feature type="compositionally biased region" description="Acidic residues" evidence="9">
    <location>
        <begin position="139"/>
        <end position="172"/>
    </location>
</feature>
<dbReference type="InterPro" id="IPR012934">
    <property type="entry name" value="Znf_AD"/>
</dbReference>
<dbReference type="Pfam" id="PF00096">
    <property type="entry name" value="zf-C2H2"/>
    <property type="match status" value="3"/>
</dbReference>
<feature type="domain" description="C2H2-type" evidence="10">
    <location>
        <begin position="418"/>
        <end position="446"/>
    </location>
</feature>
<dbReference type="InterPro" id="IPR013087">
    <property type="entry name" value="Znf_C2H2_type"/>
</dbReference>
<proteinExistence type="predicted"/>
<dbReference type="EMBL" id="CH478054">
    <property type="protein sequence ID" value="EAT34184.1"/>
    <property type="molecule type" value="Genomic_DNA"/>
</dbReference>
<evidence type="ECO:0000256" key="3">
    <source>
        <dbReference type="ARBA" id="ARBA00022737"/>
    </source>
</evidence>
<dbReference type="SMART" id="SM00868">
    <property type="entry name" value="zf-AD"/>
    <property type="match status" value="1"/>
</dbReference>
<accession>Q16IS9</accession>
<keyword evidence="4 7" id="KW-0863">Zinc-finger</keyword>
<dbReference type="OMA" id="HMMKSHS"/>
<reference evidence="12" key="3">
    <citation type="submission" date="2012-09" db="EMBL/GenBank/DDBJ databases">
        <authorList>
            <consortium name="VectorBase"/>
        </authorList>
    </citation>
    <scope>NUCLEOTIDE SEQUENCE</scope>
    <source>
        <strain evidence="12">Liverpool</strain>
    </source>
</reference>
<feature type="domain" description="ZAD" evidence="11">
    <location>
        <begin position="40"/>
        <end position="114"/>
    </location>
</feature>
<evidence type="ECO:0000256" key="8">
    <source>
        <dbReference type="PROSITE-ProRule" id="PRU01263"/>
    </source>
</evidence>
<dbReference type="InterPro" id="IPR036236">
    <property type="entry name" value="Znf_C2H2_sf"/>
</dbReference>
<dbReference type="HOGENOM" id="CLU_002678_94_13_1"/>
<dbReference type="PaxDb" id="7159-AAEL013551-PA"/>
<dbReference type="PhylomeDB" id="Q16IS9"/>
<dbReference type="Proteomes" id="UP000682892">
    <property type="component" value="Unassembled WGS sequence"/>
</dbReference>
<feature type="compositionally biased region" description="Basic and acidic residues" evidence="9">
    <location>
        <begin position="129"/>
        <end position="138"/>
    </location>
</feature>
<comment type="subcellular location">
    <subcellularLocation>
        <location evidence="1">Nucleus</location>
    </subcellularLocation>
</comment>
<keyword evidence="6" id="KW-0539">Nucleus</keyword>
<dbReference type="PANTHER" id="PTHR23225:SF2">
    <property type="entry name" value="AT09679P-RELATED"/>
    <property type="match status" value="1"/>
</dbReference>
<dbReference type="AlphaFoldDB" id="Q16IS9"/>
<evidence type="ECO:0000256" key="2">
    <source>
        <dbReference type="ARBA" id="ARBA00022723"/>
    </source>
</evidence>
<dbReference type="Gene3D" id="3.40.1800.20">
    <property type="match status" value="1"/>
</dbReference>
<feature type="domain" description="C2H2-type" evidence="10">
    <location>
        <begin position="272"/>
        <end position="300"/>
    </location>
</feature>
<dbReference type="PROSITE" id="PS50157">
    <property type="entry name" value="ZINC_FINGER_C2H2_2"/>
    <property type="match status" value="8"/>
</dbReference>